<reference evidence="1 2" key="1">
    <citation type="submission" date="2021-06" db="EMBL/GenBank/DDBJ databases">
        <authorList>
            <person name="Kallberg Y."/>
            <person name="Tangrot J."/>
            <person name="Rosling A."/>
        </authorList>
    </citation>
    <scope>NUCLEOTIDE SEQUENCE [LARGE SCALE GENOMIC DNA]</scope>
    <source>
        <strain evidence="1 2">120-4 pot B 10/14</strain>
    </source>
</reference>
<evidence type="ECO:0000313" key="2">
    <source>
        <dbReference type="Proteomes" id="UP000789901"/>
    </source>
</evidence>
<comment type="caution">
    <text evidence="1">The sequence shown here is derived from an EMBL/GenBank/DDBJ whole genome shotgun (WGS) entry which is preliminary data.</text>
</comment>
<proteinExistence type="predicted"/>
<protein>
    <submittedName>
        <fullName evidence="1">12596_t:CDS:1</fullName>
    </submittedName>
</protein>
<gene>
    <name evidence="1" type="ORF">GMARGA_LOCUS42070</name>
</gene>
<dbReference type="EMBL" id="CAJVQB010121765">
    <property type="protein sequence ID" value="CAG8853249.1"/>
    <property type="molecule type" value="Genomic_DNA"/>
</dbReference>
<organism evidence="1 2">
    <name type="scientific">Gigaspora margarita</name>
    <dbReference type="NCBI Taxonomy" id="4874"/>
    <lineage>
        <taxon>Eukaryota</taxon>
        <taxon>Fungi</taxon>
        <taxon>Fungi incertae sedis</taxon>
        <taxon>Mucoromycota</taxon>
        <taxon>Glomeromycotina</taxon>
        <taxon>Glomeromycetes</taxon>
        <taxon>Diversisporales</taxon>
        <taxon>Gigasporaceae</taxon>
        <taxon>Gigaspora</taxon>
    </lineage>
</organism>
<dbReference type="Proteomes" id="UP000789901">
    <property type="component" value="Unassembled WGS sequence"/>
</dbReference>
<sequence length="48" mass="5706">SERPRISKELLLRASRMESFLFGWIRLLIFKESILMEIEAYSGVREGF</sequence>
<accession>A0ABN7XDF2</accession>
<feature type="non-terminal residue" evidence="1">
    <location>
        <position position="1"/>
    </location>
</feature>
<keyword evidence="2" id="KW-1185">Reference proteome</keyword>
<name>A0ABN7XDF2_GIGMA</name>
<feature type="non-terminal residue" evidence="1">
    <location>
        <position position="48"/>
    </location>
</feature>
<evidence type="ECO:0000313" key="1">
    <source>
        <dbReference type="EMBL" id="CAG8853249.1"/>
    </source>
</evidence>